<dbReference type="EMBL" id="BGZK01006409">
    <property type="protein sequence ID" value="GBO98594.1"/>
    <property type="molecule type" value="Genomic_DNA"/>
</dbReference>
<evidence type="ECO:0000313" key="2">
    <source>
        <dbReference type="Proteomes" id="UP000299102"/>
    </source>
</evidence>
<dbReference type="Proteomes" id="UP000299102">
    <property type="component" value="Unassembled WGS sequence"/>
</dbReference>
<dbReference type="OrthoDB" id="6611570at2759"/>
<sequence>SNAEAYNTQLIENVAHVPTIKTNLAGDISPPPRPLTSSEVVGFITTLDDPEMQLDPNIVLTKSRSLPASPNHLKTSRLSDIFTFKPDKPLVKPTAFMGNKNLTNVLKPPAESLTRNNQQFCLAGTIRQI</sequence>
<reference evidence="1 2" key="1">
    <citation type="journal article" date="2019" name="Commun. Biol.">
        <title>The bagworm genome reveals a unique fibroin gene that provides high tensile strength.</title>
        <authorList>
            <person name="Kono N."/>
            <person name="Nakamura H."/>
            <person name="Ohtoshi R."/>
            <person name="Tomita M."/>
            <person name="Numata K."/>
            <person name="Arakawa K."/>
        </authorList>
    </citation>
    <scope>NUCLEOTIDE SEQUENCE [LARGE SCALE GENOMIC DNA]</scope>
</reference>
<proteinExistence type="predicted"/>
<organism evidence="1 2">
    <name type="scientific">Eumeta variegata</name>
    <name type="common">Bagworm moth</name>
    <name type="synonym">Eumeta japonica</name>
    <dbReference type="NCBI Taxonomy" id="151549"/>
    <lineage>
        <taxon>Eukaryota</taxon>
        <taxon>Metazoa</taxon>
        <taxon>Ecdysozoa</taxon>
        <taxon>Arthropoda</taxon>
        <taxon>Hexapoda</taxon>
        <taxon>Insecta</taxon>
        <taxon>Pterygota</taxon>
        <taxon>Neoptera</taxon>
        <taxon>Endopterygota</taxon>
        <taxon>Lepidoptera</taxon>
        <taxon>Glossata</taxon>
        <taxon>Ditrysia</taxon>
        <taxon>Tineoidea</taxon>
        <taxon>Psychidae</taxon>
        <taxon>Oiketicinae</taxon>
        <taxon>Eumeta</taxon>
    </lineage>
</organism>
<comment type="caution">
    <text evidence="1">The sequence shown here is derived from an EMBL/GenBank/DDBJ whole genome shotgun (WGS) entry which is preliminary data.</text>
</comment>
<evidence type="ECO:0000313" key="1">
    <source>
        <dbReference type="EMBL" id="GBO98594.1"/>
    </source>
</evidence>
<feature type="non-terminal residue" evidence="1">
    <location>
        <position position="1"/>
    </location>
</feature>
<keyword evidence="2" id="KW-1185">Reference proteome</keyword>
<name>A0A4C1S8N7_EUMVA</name>
<gene>
    <name evidence="1" type="ORF">EVAR_71089_1</name>
</gene>
<protein>
    <submittedName>
        <fullName evidence="1">Uncharacterized protein</fullName>
    </submittedName>
</protein>
<accession>A0A4C1S8N7</accession>
<dbReference type="AlphaFoldDB" id="A0A4C1S8N7"/>